<proteinExistence type="predicted"/>
<accession>A0A3A8N5J6</accession>
<dbReference type="SUPFAM" id="SSF49265">
    <property type="entry name" value="Fibronectin type III"/>
    <property type="match status" value="1"/>
</dbReference>
<dbReference type="EMBL" id="RAWG01000236">
    <property type="protein sequence ID" value="RKH37541.1"/>
    <property type="molecule type" value="Genomic_DNA"/>
</dbReference>
<evidence type="ECO:0000259" key="2">
    <source>
        <dbReference type="PROSITE" id="PS50835"/>
    </source>
</evidence>
<dbReference type="InterPro" id="IPR036116">
    <property type="entry name" value="FN3_sf"/>
</dbReference>
<dbReference type="InterPro" id="IPR007110">
    <property type="entry name" value="Ig-like_dom"/>
</dbReference>
<name>A0A3A8N5J6_9BACT</name>
<dbReference type="NCBIfam" id="NF033510">
    <property type="entry name" value="Ca_tandemer"/>
    <property type="match status" value="5"/>
</dbReference>
<keyword evidence="1" id="KW-0472">Membrane</keyword>
<evidence type="ECO:0000313" key="3">
    <source>
        <dbReference type="EMBL" id="RKH37541.1"/>
    </source>
</evidence>
<comment type="caution">
    <text evidence="3">The sequence shown here is derived from an EMBL/GenBank/DDBJ whole genome shotgun (WGS) entry which is preliminary data.</text>
</comment>
<protein>
    <recommendedName>
        <fullName evidence="2">Ig-like domain-containing protein</fullName>
    </recommendedName>
</protein>
<dbReference type="InterPro" id="IPR013783">
    <property type="entry name" value="Ig-like_fold"/>
</dbReference>
<feature type="transmembrane region" description="Helical" evidence="1">
    <location>
        <begin position="1364"/>
        <end position="1382"/>
    </location>
</feature>
<dbReference type="PROSITE" id="PS50835">
    <property type="entry name" value="IG_LIKE"/>
    <property type="match status" value="1"/>
</dbReference>
<sequence length="1387" mass="144677">MVSLYIKDVKLTDVTANGAGRWVFDSTAMIQGLPLADGVNWIQARTTDGTTTSASTTIIFTVDTTAPTKPTISDPDVDNRRVSRASLSFRGAAEAGTRVKLLLTRVTTPMVENELAEVTSDAGGNWSFAPSSSLVLVDGAYRLKVRSIDAADRSTESDLRLFALDGTGPETTIGNKPAALVNQTTANFTFTSEADATFECLLDYSASQFVPCSAVVEFANLAEGPHILLVRAKDTVGNLDPTPAVHRWEVDSTKPDAPLLTAPLAGASVATRQPTISGTAEPGSTVTIIQTVPSGAVLVTALASAGGSWSWIVTPQLTDGTTYTVKATATDKAGNVSLDSGLRSFTVDVTAPNTTLGSGPPALHPSTSATFTFSSIEPGATFKCSLDGGAFETCTSPLTRTVTNGPHTMHIRAEDAAGNVDPTPAVSSWTADAQSPAAPEINSPTEGLFVNTVRPLLQGSAEALSQVKVSLDGSLKATVTATAQGSWSYVPATDLSQGAHTASVVAVDAAGNTSNPSATRNFTVDTVLPETTITASPAPIVNQTTANFTFTSSKTGSTFECLLDTAPKFTECETPKSYTVTSGPHVLYVRAKDTAGNVDPIPAVHSWEVDVAAPAAPLVSAPLADAYVATRLPTISGTAEPGSTVTITWSSPSSDSVTGTAVASTGGSWSLVVTSQLTDGTTYTVKAKATDKAGNVGPDSAPRSFTVDVTAPDTILDSGPPPAQQSTTANFTFHSNETGGTFECSLDGAEYAACSSPHVATVASEGLHTLRIRAKDRAGNLDPSPVTSTWTVDQSAISTLITLMPPLLTNQKTGTFNFESNKTGATYDCSLDSSSPGNPTFVTCVTPYLTPALPDGSHTLIVRARDGAGNVDPTPESYTWTVDTTAPTTHIESGPTTVNGGTTNSPEARFTFSSNELNVTFLCDRSYEADDSSPGTSTGYRECPANHVLTNLLTGKYTLSVKAKDLAGNETETASPAVWTWWVNTKFPNTTLKECPPTGTPINTLTKTFTFTSDKDNEPPPTTPITFQCSLNGSTFARCDPTHSVTVVRDGSYTLRVKARDSLGNEDTEPAECTWTVDTQSPDTVLEQHPAAFEPKSLARFTFAYEGSELEAVHFECSLGSAPFTPCTSPFEVRDLADAAYTMNIRAVDAAGNLDGSPATASWVVDTEAPPVPVMTSPAPGAIVAVTTPVLQGSGEPGNRVSVALRNGPEMGVALVDAAGRWSLTPELSLPEGENALQLRAEDPAGNASGALGEFSLTVDTRSPETGIVAGPEGRVRTTKTTFQFSSTEEGATFECSLDNVEFAACESEISFDVLEGGHSLQVRSRDRAGNVDTSPETRQWRLSLGSDTRTLGGGVSCSSSSGGSLPFGMLVGLAVLALGALRRRRA</sequence>
<keyword evidence="1" id="KW-0812">Transmembrane</keyword>
<dbReference type="PANTHER" id="PTHR34677">
    <property type="match status" value="1"/>
</dbReference>
<gene>
    <name evidence="3" type="ORF">D7X12_29260</name>
</gene>
<dbReference type="Gene3D" id="3.30.420.430">
    <property type="match status" value="2"/>
</dbReference>
<keyword evidence="1" id="KW-1133">Transmembrane helix</keyword>
<dbReference type="PANTHER" id="PTHR34677:SF3">
    <property type="entry name" value="BACTERIAL IG-LIKE DOMAIN-CONTAINING PROTEIN"/>
    <property type="match status" value="1"/>
</dbReference>
<organism evidence="3 4">
    <name type="scientific">Corallococcus sicarius</name>
    <dbReference type="NCBI Taxonomy" id="2316726"/>
    <lineage>
        <taxon>Bacteria</taxon>
        <taxon>Pseudomonadati</taxon>
        <taxon>Myxococcota</taxon>
        <taxon>Myxococcia</taxon>
        <taxon>Myxococcales</taxon>
        <taxon>Cystobacterineae</taxon>
        <taxon>Myxococcaceae</taxon>
        <taxon>Corallococcus</taxon>
    </lineage>
</organism>
<dbReference type="Pfam" id="PF19077">
    <property type="entry name" value="Big_13"/>
    <property type="match status" value="4"/>
</dbReference>
<evidence type="ECO:0000313" key="4">
    <source>
        <dbReference type="Proteomes" id="UP000273405"/>
    </source>
</evidence>
<dbReference type="InterPro" id="IPR044016">
    <property type="entry name" value="Big_13"/>
</dbReference>
<dbReference type="Gene3D" id="2.60.40.1800">
    <property type="match status" value="2"/>
</dbReference>
<dbReference type="Gene3D" id="2.60.40.10">
    <property type="entry name" value="Immunoglobulins"/>
    <property type="match status" value="4"/>
</dbReference>
<evidence type="ECO:0000256" key="1">
    <source>
        <dbReference type="SAM" id="Phobius"/>
    </source>
</evidence>
<dbReference type="Proteomes" id="UP000273405">
    <property type="component" value="Unassembled WGS sequence"/>
</dbReference>
<keyword evidence="4" id="KW-1185">Reference proteome</keyword>
<feature type="domain" description="Ig-like" evidence="2">
    <location>
        <begin position="721"/>
        <end position="843"/>
    </location>
</feature>
<reference evidence="4" key="1">
    <citation type="submission" date="2018-09" db="EMBL/GenBank/DDBJ databases">
        <authorList>
            <person name="Livingstone P.G."/>
            <person name="Whitworth D.E."/>
        </authorList>
    </citation>
    <scope>NUCLEOTIDE SEQUENCE [LARGE SCALE GENOMIC DNA]</scope>
    <source>
        <strain evidence="4">CA040B</strain>
    </source>
</reference>